<dbReference type="Proteomes" id="UP000298493">
    <property type="component" value="Unassembled WGS sequence"/>
</dbReference>
<feature type="region of interest" description="Disordered" evidence="1">
    <location>
        <begin position="1"/>
        <end position="38"/>
    </location>
</feature>
<protein>
    <submittedName>
        <fullName evidence="2">Uncharacterized protein</fullName>
    </submittedName>
</protein>
<reference evidence="2 3" key="1">
    <citation type="submission" date="2019-04" db="EMBL/GenBank/DDBJ databases">
        <title>High contiguity whole genome sequence and gene annotation resource for two Venturia nashicola isolates.</title>
        <authorList>
            <person name="Prokchorchik M."/>
            <person name="Won K."/>
            <person name="Lee Y."/>
            <person name="Choi E.D."/>
            <person name="Segonzac C."/>
            <person name="Sohn K.H."/>
        </authorList>
    </citation>
    <scope>NUCLEOTIDE SEQUENCE [LARGE SCALE GENOMIC DNA]</scope>
    <source>
        <strain evidence="2 3">PRI2</strain>
    </source>
</reference>
<feature type="compositionally biased region" description="Basic and acidic residues" evidence="1">
    <location>
        <begin position="9"/>
        <end position="18"/>
    </location>
</feature>
<feature type="compositionally biased region" description="Low complexity" evidence="1">
    <location>
        <begin position="19"/>
        <end position="30"/>
    </location>
</feature>
<name>A0A4Z1NK71_9PEZI</name>
<keyword evidence="3" id="KW-1185">Reference proteome</keyword>
<sequence length="120" mass="13747">MSPSNQNKNTEKIAKKENGTSTNSNSTQNNFKASGSVAAKSVEEVQEERIERMVTSCRRIWGSYTDFDLDCRWVEQDGIQGWSVQMRKSYGDRVGAQEMWTLVKATEEEAWLDMEELLND</sequence>
<accession>A0A4Z1NK71</accession>
<evidence type="ECO:0000313" key="3">
    <source>
        <dbReference type="Proteomes" id="UP000298493"/>
    </source>
</evidence>
<proteinExistence type="predicted"/>
<dbReference type="OrthoDB" id="3930902at2759"/>
<gene>
    <name evidence="2" type="ORF">E6O75_ATG10140</name>
</gene>
<evidence type="ECO:0000256" key="1">
    <source>
        <dbReference type="SAM" id="MobiDB-lite"/>
    </source>
</evidence>
<dbReference type="EMBL" id="SNSC02000030">
    <property type="protein sequence ID" value="TID13001.1"/>
    <property type="molecule type" value="Genomic_DNA"/>
</dbReference>
<evidence type="ECO:0000313" key="2">
    <source>
        <dbReference type="EMBL" id="TID13001.1"/>
    </source>
</evidence>
<organism evidence="2 3">
    <name type="scientific">Venturia nashicola</name>
    <dbReference type="NCBI Taxonomy" id="86259"/>
    <lineage>
        <taxon>Eukaryota</taxon>
        <taxon>Fungi</taxon>
        <taxon>Dikarya</taxon>
        <taxon>Ascomycota</taxon>
        <taxon>Pezizomycotina</taxon>
        <taxon>Dothideomycetes</taxon>
        <taxon>Pleosporomycetidae</taxon>
        <taxon>Venturiales</taxon>
        <taxon>Venturiaceae</taxon>
        <taxon>Venturia</taxon>
    </lineage>
</organism>
<dbReference type="AlphaFoldDB" id="A0A4Z1NK71"/>
<comment type="caution">
    <text evidence="2">The sequence shown here is derived from an EMBL/GenBank/DDBJ whole genome shotgun (WGS) entry which is preliminary data.</text>
</comment>